<gene>
    <name evidence="1" type="ORF">AV530_016652</name>
</gene>
<evidence type="ECO:0000313" key="2">
    <source>
        <dbReference type="Proteomes" id="UP000190648"/>
    </source>
</evidence>
<dbReference type="EMBL" id="LSYS01009367">
    <property type="protein sequence ID" value="OPJ66631.1"/>
    <property type="molecule type" value="Genomic_DNA"/>
</dbReference>
<name>A0A1V4J328_PATFA</name>
<organism evidence="1 2">
    <name type="scientific">Patagioenas fasciata monilis</name>
    <dbReference type="NCBI Taxonomy" id="372326"/>
    <lineage>
        <taxon>Eukaryota</taxon>
        <taxon>Metazoa</taxon>
        <taxon>Chordata</taxon>
        <taxon>Craniata</taxon>
        <taxon>Vertebrata</taxon>
        <taxon>Euteleostomi</taxon>
        <taxon>Archelosauria</taxon>
        <taxon>Archosauria</taxon>
        <taxon>Dinosauria</taxon>
        <taxon>Saurischia</taxon>
        <taxon>Theropoda</taxon>
        <taxon>Coelurosauria</taxon>
        <taxon>Aves</taxon>
        <taxon>Neognathae</taxon>
        <taxon>Neoaves</taxon>
        <taxon>Columbimorphae</taxon>
        <taxon>Columbiformes</taxon>
        <taxon>Columbidae</taxon>
        <taxon>Patagioenas</taxon>
    </lineage>
</organism>
<dbReference type="Proteomes" id="UP000190648">
    <property type="component" value="Unassembled WGS sequence"/>
</dbReference>
<comment type="caution">
    <text evidence="1">The sequence shown here is derived from an EMBL/GenBank/DDBJ whole genome shotgun (WGS) entry which is preliminary data.</text>
</comment>
<reference evidence="1 2" key="1">
    <citation type="submission" date="2016-02" db="EMBL/GenBank/DDBJ databases">
        <title>Band-tailed pigeon sequencing and assembly.</title>
        <authorList>
            <person name="Soares A.E."/>
            <person name="Novak B.J."/>
            <person name="Rice E.S."/>
            <person name="O'Connell B."/>
            <person name="Chang D."/>
            <person name="Weber S."/>
            <person name="Shapiro B."/>
        </authorList>
    </citation>
    <scope>NUCLEOTIDE SEQUENCE [LARGE SCALE GENOMIC DNA]</scope>
    <source>
        <strain evidence="1">BTP2013</strain>
        <tissue evidence="1">Blood</tissue>
    </source>
</reference>
<dbReference type="OrthoDB" id="10307810at2759"/>
<dbReference type="AlphaFoldDB" id="A0A1V4J328"/>
<protein>
    <submittedName>
        <fullName evidence="1">Uncharacterized protein</fullName>
    </submittedName>
</protein>
<proteinExistence type="predicted"/>
<sequence>MTISNQHKKEVLRAALNPFGVRSQKGSRGLDTSLTSCVYSDDSPSLFSQVELSPASLPVDSQSDTW</sequence>
<accession>A0A1V4J328</accession>
<keyword evidence="2" id="KW-1185">Reference proteome</keyword>
<evidence type="ECO:0000313" key="1">
    <source>
        <dbReference type="EMBL" id="OPJ66631.1"/>
    </source>
</evidence>